<feature type="chain" id="PRO_5036219743" evidence="1">
    <location>
        <begin position="31"/>
        <end position="68"/>
    </location>
</feature>
<accession>A0A804IEE6</accession>
<gene>
    <name evidence="2" type="ORF">GSMUA_197670.1</name>
</gene>
<dbReference type="EnsemblPlants" id="Ma03_t20740.1">
    <property type="protein sequence ID" value="Ma03_p20740.1"/>
    <property type="gene ID" value="Ma03_g20740"/>
</dbReference>
<dbReference type="Gramene" id="Ma03_t20740.1">
    <property type="protein sequence ID" value="Ma03_p20740.1"/>
    <property type="gene ID" value="Ma03_g20740"/>
</dbReference>
<dbReference type="EMBL" id="HG996468">
    <property type="protein sequence ID" value="CAG1850799.1"/>
    <property type="molecule type" value="Genomic_DNA"/>
</dbReference>
<name>A0A804IEE6_MUSAM</name>
<protein>
    <submittedName>
        <fullName evidence="2">(wild Malaysian banana) hypothetical protein</fullName>
    </submittedName>
</protein>
<sequence length="68" mass="7854">MMTGAGWSLWNPSKSGFFLLVVCTWQGNRGYQLEGPKKMNNPAMQPLLWEQKCKRHLQASLVRSRMKT</sequence>
<dbReference type="InParanoid" id="A0A804IEE6"/>
<reference evidence="2" key="1">
    <citation type="submission" date="2021-03" db="EMBL/GenBank/DDBJ databases">
        <authorList>
            <consortium name="Genoscope - CEA"/>
            <person name="William W."/>
        </authorList>
    </citation>
    <scope>NUCLEOTIDE SEQUENCE</scope>
    <source>
        <strain evidence="2">Doubled-haploid Pahang</strain>
    </source>
</reference>
<dbReference type="Proteomes" id="UP000012960">
    <property type="component" value="Unplaced"/>
</dbReference>
<evidence type="ECO:0000313" key="2">
    <source>
        <dbReference type="EMBL" id="CAG1850799.1"/>
    </source>
</evidence>
<keyword evidence="1" id="KW-0732">Signal</keyword>
<feature type="signal peptide" evidence="1">
    <location>
        <begin position="1"/>
        <end position="30"/>
    </location>
</feature>
<evidence type="ECO:0000313" key="4">
    <source>
        <dbReference type="Proteomes" id="UP000012960"/>
    </source>
</evidence>
<proteinExistence type="predicted"/>
<reference evidence="3" key="2">
    <citation type="submission" date="2021-05" db="UniProtKB">
        <authorList>
            <consortium name="EnsemblPlants"/>
        </authorList>
    </citation>
    <scope>IDENTIFICATION</scope>
    <source>
        <strain evidence="3">subsp. malaccensis</strain>
    </source>
</reference>
<keyword evidence="4" id="KW-1185">Reference proteome</keyword>
<dbReference type="AlphaFoldDB" id="A0A804IEE6"/>
<evidence type="ECO:0000313" key="3">
    <source>
        <dbReference type="EnsemblPlants" id="Ma03_p20740.1"/>
    </source>
</evidence>
<evidence type="ECO:0000256" key="1">
    <source>
        <dbReference type="SAM" id="SignalP"/>
    </source>
</evidence>
<organism evidence="3 4">
    <name type="scientific">Musa acuminata subsp. malaccensis</name>
    <name type="common">Wild banana</name>
    <name type="synonym">Musa malaccensis</name>
    <dbReference type="NCBI Taxonomy" id="214687"/>
    <lineage>
        <taxon>Eukaryota</taxon>
        <taxon>Viridiplantae</taxon>
        <taxon>Streptophyta</taxon>
        <taxon>Embryophyta</taxon>
        <taxon>Tracheophyta</taxon>
        <taxon>Spermatophyta</taxon>
        <taxon>Magnoliopsida</taxon>
        <taxon>Liliopsida</taxon>
        <taxon>Zingiberales</taxon>
        <taxon>Musaceae</taxon>
        <taxon>Musa</taxon>
    </lineage>
</organism>